<evidence type="ECO:0000256" key="1">
    <source>
        <dbReference type="SAM" id="MobiDB-lite"/>
    </source>
</evidence>
<evidence type="ECO:0000256" key="2">
    <source>
        <dbReference type="SAM" id="Phobius"/>
    </source>
</evidence>
<feature type="region of interest" description="Disordered" evidence="1">
    <location>
        <begin position="52"/>
        <end position="96"/>
    </location>
</feature>
<organism evidence="3 4">
    <name type="scientific">Levilactobacillus spicheri</name>
    <dbReference type="NCBI Taxonomy" id="216463"/>
    <lineage>
        <taxon>Bacteria</taxon>
        <taxon>Bacillati</taxon>
        <taxon>Bacillota</taxon>
        <taxon>Bacilli</taxon>
        <taxon>Lactobacillales</taxon>
        <taxon>Lactobacillaceae</taxon>
        <taxon>Levilactobacillus</taxon>
    </lineage>
</organism>
<gene>
    <name evidence="3" type="ORF">VC81_08750</name>
</gene>
<reference evidence="3 4" key="1">
    <citation type="submission" date="2015-03" db="EMBL/GenBank/DDBJ databases">
        <authorList>
            <person name="Zheng J."/>
            <person name="Ganezle M."/>
        </authorList>
    </citation>
    <scope>NUCLEOTIDE SEQUENCE [LARGE SCALE GENOMIC DNA]</scope>
    <source>
        <strain evidence="3 4">LP38</strain>
    </source>
</reference>
<dbReference type="RefSeq" id="WP_045807665.1">
    <property type="nucleotide sequence ID" value="NZ_JZCR01000019.1"/>
</dbReference>
<dbReference type="OrthoDB" id="2298539at2"/>
<evidence type="ECO:0008006" key="5">
    <source>
        <dbReference type="Google" id="ProtNLM"/>
    </source>
</evidence>
<accession>A0A0F3RR97</accession>
<dbReference type="AlphaFoldDB" id="A0A0F3RR97"/>
<name>A0A0F3RR97_9LACO</name>
<dbReference type="PATRIC" id="fig|216463.3.peg.870"/>
<feature type="compositionally biased region" description="Basic and acidic residues" evidence="1">
    <location>
        <begin position="87"/>
        <end position="96"/>
    </location>
</feature>
<proteinExistence type="predicted"/>
<dbReference type="EMBL" id="JZCR01000019">
    <property type="protein sequence ID" value="KJW12558.1"/>
    <property type="molecule type" value="Genomic_DNA"/>
</dbReference>
<dbReference type="Proteomes" id="UP000033491">
    <property type="component" value="Unassembled WGS sequence"/>
</dbReference>
<protein>
    <recommendedName>
        <fullName evidence="5">DUF4352 domain-containing protein</fullName>
    </recommendedName>
</protein>
<evidence type="ECO:0000313" key="4">
    <source>
        <dbReference type="Proteomes" id="UP000033491"/>
    </source>
</evidence>
<comment type="caution">
    <text evidence="3">The sequence shown here is derived from an EMBL/GenBank/DDBJ whole genome shotgun (WGS) entry which is preliminary data.</text>
</comment>
<feature type="transmembrane region" description="Helical" evidence="2">
    <location>
        <begin position="15"/>
        <end position="35"/>
    </location>
</feature>
<sequence>MQTPQGPKHPWFKRWQVWLGVGATIFVFGSMIHSYDQKQKIMALQQMIQTGNTTGTAKPQKDATSELSASDTNNHDESSSDSQSNDLEVHSESPVKITDKKSYPLSFSDDNYMGSKLKITNIDVMKTNPFKSDEADTKQELNGILTIDMEYTAGKSDMELFDSSATINTSDGQQVKVDFMDSESIDELNAGGTKKGKYVFLLPKLDKTTQFTSIRFKMSAEPKDVNNTDMHDYDMTINLNDKKSSQK</sequence>
<keyword evidence="2" id="KW-0472">Membrane</keyword>
<keyword evidence="2" id="KW-0812">Transmembrane</keyword>
<keyword evidence="2" id="KW-1133">Transmembrane helix</keyword>
<evidence type="ECO:0000313" key="3">
    <source>
        <dbReference type="EMBL" id="KJW12558.1"/>
    </source>
</evidence>